<dbReference type="Gene3D" id="3.40.50.12780">
    <property type="entry name" value="N-terminal domain of ligase-like"/>
    <property type="match status" value="1"/>
</dbReference>
<proteinExistence type="predicted"/>
<dbReference type="AlphaFoldDB" id="A0A9D9NG48"/>
<dbReference type="Proteomes" id="UP000823604">
    <property type="component" value="Unassembled WGS sequence"/>
</dbReference>
<dbReference type="SUPFAM" id="SSF56801">
    <property type="entry name" value="Acetyl-CoA synthetase-like"/>
    <property type="match status" value="1"/>
</dbReference>
<evidence type="ECO:0000259" key="1">
    <source>
        <dbReference type="Pfam" id="PF00501"/>
    </source>
</evidence>
<name>A0A9D9NG48_9BACT</name>
<reference evidence="2" key="2">
    <citation type="journal article" date="2021" name="PeerJ">
        <title>Extensive microbial diversity within the chicken gut microbiome revealed by metagenomics and culture.</title>
        <authorList>
            <person name="Gilroy R."/>
            <person name="Ravi A."/>
            <person name="Getino M."/>
            <person name="Pursley I."/>
            <person name="Horton D.L."/>
            <person name="Alikhan N.F."/>
            <person name="Baker D."/>
            <person name="Gharbi K."/>
            <person name="Hall N."/>
            <person name="Watson M."/>
            <person name="Adriaenssens E.M."/>
            <person name="Foster-Nyarko E."/>
            <person name="Jarju S."/>
            <person name="Secka A."/>
            <person name="Antonio M."/>
            <person name="Oren A."/>
            <person name="Chaudhuri R.R."/>
            <person name="La Ragione R."/>
            <person name="Hildebrand F."/>
            <person name="Pallen M.J."/>
        </authorList>
    </citation>
    <scope>NUCLEOTIDE SEQUENCE</scope>
    <source>
        <strain evidence="2">B1-8020</strain>
    </source>
</reference>
<reference evidence="2" key="1">
    <citation type="submission" date="2020-10" db="EMBL/GenBank/DDBJ databases">
        <authorList>
            <person name="Gilroy R."/>
        </authorList>
    </citation>
    <scope>NUCLEOTIDE SEQUENCE</scope>
    <source>
        <strain evidence="2">B1-8020</strain>
    </source>
</reference>
<accession>A0A9D9NG48</accession>
<organism evidence="2 3">
    <name type="scientific">Candidatus Merdivivens pullicola</name>
    <dbReference type="NCBI Taxonomy" id="2840872"/>
    <lineage>
        <taxon>Bacteria</taxon>
        <taxon>Pseudomonadati</taxon>
        <taxon>Bacteroidota</taxon>
        <taxon>Bacteroidia</taxon>
        <taxon>Bacteroidales</taxon>
        <taxon>Muribaculaceae</taxon>
        <taxon>Muribaculaceae incertae sedis</taxon>
        <taxon>Candidatus Merdivivens</taxon>
    </lineage>
</organism>
<protein>
    <submittedName>
        <fullName evidence="2">AMP-binding protein</fullName>
    </submittedName>
</protein>
<feature type="domain" description="AMP-dependent synthetase/ligase" evidence="1">
    <location>
        <begin position="40"/>
        <end position="85"/>
    </location>
</feature>
<evidence type="ECO:0000313" key="2">
    <source>
        <dbReference type="EMBL" id="MBO8472264.1"/>
    </source>
</evidence>
<comment type="caution">
    <text evidence="2">The sequence shown here is derived from an EMBL/GenBank/DDBJ whole genome shotgun (WGS) entry which is preliminary data.</text>
</comment>
<sequence>MKHFIKRQNQMSERLNTLALLYRYSTLRFADDIQSQSINGRPSYTYSSFRTRCDAISEMLENQGVGFGDKVAILSGNKPNWGIAFSPQPHSAG</sequence>
<evidence type="ECO:0000313" key="3">
    <source>
        <dbReference type="Proteomes" id="UP000823604"/>
    </source>
</evidence>
<dbReference type="Pfam" id="PF00501">
    <property type="entry name" value="AMP-binding"/>
    <property type="match status" value="1"/>
</dbReference>
<dbReference type="InterPro" id="IPR000873">
    <property type="entry name" value="AMP-dep_synth/lig_dom"/>
</dbReference>
<dbReference type="InterPro" id="IPR042099">
    <property type="entry name" value="ANL_N_sf"/>
</dbReference>
<dbReference type="EMBL" id="JADIMA010000013">
    <property type="protein sequence ID" value="MBO8472264.1"/>
    <property type="molecule type" value="Genomic_DNA"/>
</dbReference>
<gene>
    <name evidence="2" type="ORF">IAB81_01355</name>
</gene>